<dbReference type="SUPFAM" id="SSF50891">
    <property type="entry name" value="Cyclophilin-like"/>
    <property type="match status" value="1"/>
</dbReference>
<dbReference type="InterPro" id="IPR024936">
    <property type="entry name" value="Cyclophilin-type_PPIase"/>
</dbReference>
<name>A0A6A7CAB0_9PEZI</name>
<sequence>MTASARPRCFLDVTIASKPVERLIIELFVDETPKTCENFRQLCTGEHDGKSYAQSPFHRVIDEFMIQGGDIAKGDGTGTMSIYGGEFEDESLNWKDMDEAGLVCSANRGKDTNGSQFFITLEPCPHLNGKHTVFGRLVSGMDAVKKIATAPGRWKSVDVAGKAML</sequence>
<evidence type="ECO:0000256" key="3">
    <source>
        <dbReference type="ARBA" id="ARBA00023235"/>
    </source>
</evidence>
<evidence type="ECO:0000313" key="6">
    <source>
        <dbReference type="EMBL" id="KAF2864506.1"/>
    </source>
</evidence>
<comment type="function">
    <text evidence="4">PPIases accelerate the folding of proteins. It catalyzes the cis-trans isomerization of proline imidic peptide bonds in oligopeptides.</text>
</comment>
<evidence type="ECO:0000313" key="7">
    <source>
        <dbReference type="Proteomes" id="UP000799421"/>
    </source>
</evidence>
<organism evidence="6 7">
    <name type="scientific">Piedraia hortae CBS 480.64</name>
    <dbReference type="NCBI Taxonomy" id="1314780"/>
    <lineage>
        <taxon>Eukaryota</taxon>
        <taxon>Fungi</taxon>
        <taxon>Dikarya</taxon>
        <taxon>Ascomycota</taxon>
        <taxon>Pezizomycotina</taxon>
        <taxon>Dothideomycetes</taxon>
        <taxon>Dothideomycetidae</taxon>
        <taxon>Capnodiales</taxon>
        <taxon>Piedraiaceae</taxon>
        <taxon>Piedraia</taxon>
    </lineage>
</organism>
<evidence type="ECO:0000256" key="2">
    <source>
        <dbReference type="ARBA" id="ARBA00023110"/>
    </source>
</evidence>
<dbReference type="InterPro" id="IPR020892">
    <property type="entry name" value="Cyclophilin-type_PPIase_CS"/>
</dbReference>
<comment type="similarity">
    <text evidence="4">Belongs to the cyclophilin-type PPIase family.</text>
</comment>
<feature type="domain" description="PPIase cyclophilin-type" evidence="5">
    <location>
        <begin position="10"/>
        <end position="165"/>
    </location>
</feature>
<dbReference type="InterPro" id="IPR029000">
    <property type="entry name" value="Cyclophilin-like_dom_sf"/>
</dbReference>
<dbReference type="Pfam" id="PF00160">
    <property type="entry name" value="Pro_isomerase"/>
    <property type="match status" value="1"/>
</dbReference>
<keyword evidence="7" id="KW-1185">Reference proteome</keyword>
<evidence type="ECO:0000256" key="1">
    <source>
        <dbReference type="ARBA" id="ARBA00000971"/>
    </source>
</evidence>
<evidence type="ECO:0000259" key="5">
    <source>
        <dbReference type="PROSITE" id="PS50072"/>
    </source>
</evidence>
<dbReference type="GO" id="GO:0003755">
    <property type="term" value="F:peptidyl-prolyl cis-trans isomerase activity"/>
    <property type="evidence" value="ECO:0007669"/>
    <property type="project" value="UniProtKB-UniRule"/>
</dbReference>
<dbReference type="PIRSF" id="PIRSF001467">
    <property type="entry name" value="Peptidylpro_ismrse"/>
    <property type="match status" value="1"/>
</dbReference>
<dbReference type="PROSITE" id="PS00170">
    <property type="entry name" value="CSA_PPIASE_1"/>
    <property type="match status" value="1"/>
</dbReference>
<dbReference type="GO" id="GO:0016018">
    <property type="term" value="F:cyclosporin A binding"/>
    <property type="evidence" value="ECO:0007669"/>
    <property type="project" value="TreeGrafter"/>
</dbReference>
<dbReference type="AlphaFoldDB" id="A0A6A7CAB0"/>
<dbReference type="GO" id="GO:0005737">
    <property type="term" value="C:cytoplasm"/>
    <property type="evidence" value="ECO:0007669"/>
    <property type="project" value="TreeGrafter"/>
</dbReference>
<gene>
    <name evidence="6" type="ORF">K470DRAFT_279723</name>
</gene>
<dbReference type="OrthoDB" id="407558at2759"/>
<dbReference type="EC" id="5.2.1.8" evidence="4"/>
<dbReference type="PANTHER" id="PTHR11071:SF561">
    <property type="entry name" value="PEPTIDYL-PROLYL CIS-TRANS ISOMERASE D-RELATED"/>
    <property type="match status" value="1"/>
</dbReference>
<dbReference type="EMBL" id="MU005957">
    <property type="protein sequence ID" value="KAF2864506.1"/>
    <property type="molecule type" value="Genomic_DNA"/>
</dbReference>
<keyword evidence="2 4" id="KW-0697">Rotamase</keyword>
<dbReference type="PRINTS" id="PR00153">
    <property type="entry name" value="CSAPPISMRASE"/>
</dbReference>
<reference evidence="6" key="1">
    <citation type="journal article" date="2020" name="Stud. Mycol.">
        <title>101 Dothideomycetes genomes: a test case for predicting lifestyles and emergence of pathogens.</title>
        <authorList>
            <person name="Haridas S."/>
            <person name="Albert R."/>
            <person name="Binder M."/>
            <person name="Bloem J."/>
            <person name="Labutti K."/>
            <person name="Salamov A."/>
            <person name="Andreopoulos B."/>
            <person name="Baker S."/>
            <person name="Barry K."/>
            <person name="Bills G."/>
            <person name="Bluhm B."/>
            <person name="Cannon C."/>
            <person name="Castanera R."/>
            <person name="Culley D."/>
            <person name="Daum C."/>
            <person name="Ezra D."/>
            <person name="Gonzalez J."/>
            <person name="Henrissat B."/>
            <person name="Kuo A."/>
            <person name="Liang C."/>
            <person name="Lipzen A."/>
            <person name="Lutzoni F."/>
            <person name="Magnuson J."/>
            <person name="Mondo S."/>
            <person name="Nolan M."/>
            <person name="Ohm R."/>
            <person name="Pangilinan J."/>
            <person name="Park H.-J."/>
            <person name="Ramirez L."/>
            <person name="Alfaro M."/>
            <person name="Sun H."/>
            <person name="Tritt A."/>
            <person name="Yoshinaga Y."/>
            <person name="Zwiers L.-H."/>
            <person name="Turgeon B."/>
            <person name="Goodwin S."/>
            <person name="Spatafora J."/>
            <person name="Crous P."/>
            <person name="Grigoriev I."/>
        </authorList>
    </citation>
    <scope>NUCLEOTIDE SEQUENCE</scope>
    <source>
        <strain evidence="6">CBS 480.64</strain>
    </source>
</reference>
<proteinExistence type="inferred from homology"/>
<dbReference type="FunFam" id="2.40.100.10:FF:000025">
    <property type="entry name" value="Peptidyl-prolyl cis-trans isomerase CYP19-2"/>
    <property type="match status" value="1"/>
</dbReference>
<dbReference type="GO" id="GO:0006457">
    <property type="term" value="P:protein folding"/>
    <property type="evidence" value="ECO:0007669"/>
    <property type="project" value="InterPro"/>
</dbReference>
<accession>A0A6A7CAB0</accession>
<comment type="catalytic activity">
    <reaction evidence="1 4">
        <text>[protein]-peptidylproline (omega=180) = [protein]-peptidylproline (omega=0)</text>
        <dbReference type="Rhea" id="RHEA:16237"/>
        <dbReference type="Rhea" id="RHEA-COMP:10747"/>
        <dbReference type="Rhea" id="RHEA-COMP:10748"/>
        <dbReference type="ChEBI" id="CHEBI:83833"/>
        <dbReference type="ChEBI" id="CHEBI:83834"/>
        <dbReference type="EC" id="5.2.1.8"/>
    </reaction>
</comment>
<dbReference type="Proteomes" id="UP000799421">
    <property type="component" value="Unassembled WGS sequence"/>
</dbReference>
<protein>
    <recommendedName>
        <fullName evidence="4">Peptidyl-prolyl cis-trans isomerase</fullName>
        <shortName evidence="4">PPIase</shortName>
        <ecNumber evidence="4">5.2.1.8</ecNumber>
    </recommendedName>
</protein>
<keyword evidence="3 4" id="KW-0413">Isomerase</keyword>
<evidence type="ECO:0000256" key="4">
    <source>
        <dbReference type="RuleBase" id="RU363019"/>
    </source>
</evidence>
<dbReference type="PROSITE" id="PS50072">
    <property type="entry name" value="CSA_PPIASE_2"/>
    <property type="match status" value="1"/>
</dbReference>
<dbReference type="Gene3D" id="2.40.100.10">
    <property type="entry name" value="Cyclophilin-like"/>
    <property type="match status" value="1"/>
</dbReference>
<dbReference type="PANTHER" id="PTHR11071">
    <property type="entry name" value="PEPTIDYL-PROLYL CIS-TRANS ISOMERASE"/>
    <property type="match status" value="1"/>
</dbReference>
<dbReference type="InterPro" id="IPR002130">
    <property type="entry name" value="Cyclophilin-type_PPIase_dom"/>
</dbReference>